<dbReference type="Gene3D" id="2.30.130.40">
    <property type="entry name" value="LON domain-like"/>
    <property type="match status" value="1"/>
</dbReference>
<dbReference type="SMART" id="SM00464">
    <property type="entry name" value="LON"/>
    <property type="match status" value="1"/>
</dbReference>
<dbReference type="KEGG" id="lto:RGQ30_13910"/>
<keyword evidence="3" id="KW-1185">Reference proteome</keyword>
<name>A0AA86J7G7_9BURK</name>
<dbReference type="Pfam" id="PF02190">
    <property type="entry name" value="LON_substr_bdg"/>
    <property type="match status" value="1"/>
</dbReference>
<protein>
    <submittedName>
        <fullName evidence="2">LON peptidase substrate-binding domain-containing protein</fullName>
    </submittedName>
</protein>
<gene>
    <name evidence="2" type="ORF">RGQ30_13910</name>
</gene>
<dbReference type="InterPro" id="IPR015947">
    <property type="entry name" value="PUA-like_sf"/>
</dbReference>
<dbReference type="Proteomes" id="UP001329151">
    <property type="component" value="Chromosome"/>
</dbReference>
<proteinExistence type="predicted"/>
<organism evidence="2 3">
    <name type="scientific">Limnobacter thiooxidans</name>
    <dbReference type="NCBI Taxonomy" id="131080"/>
    <lineage>
        <taxon>Bacteria</taxon>
        <taxon>Pseudomonadati</taxon>
        <taxon>Pseudomonadota</taxon>
        <taxon>Betaproteobacteria</taxon>
        <taxon>Burkholderiales</taxon>
        <taxon>Burkholderiaceae</taxon>
        <taxon>Limnobacter</taxon>
    </lineage>
</organism>
<dbReference type="Gene3D" id="1.10.4060.10">
    <property type="entry name" value="BPP1347 like domain"/>
    <property type="match status" value="1"/>
</dbReference>
<feature type="domain" description="Lon N-terminal" evidence="1">
    <location>
        <begin position="3"/>
        <end position="203"/>
    </location>
</feature>
<evidence type="ECO:0000313" key="3">
    <source>
        <dbReference type="Proteomes" id="UP001329151"/>
    </source>
</evidence>
<dbReference type="PANTHER" id="PTHR46732:SF8">
    <property type="entry name" value="ATP-DEPENDENT PROTEASE LA (LON) DOMAIN PROTEIN"/>
    <property type="match status" value="1"/>
</dbReference>
<dbReference type="InterPro" id="IPR003111">
    <property type="entry name" value="Lon_prtase_N"/>
</dbReference>
<reference evidence="2 3" key="1">
    <citation type="submission" date="2023-10" db="EMBL/GenBank/DDBJ databases">
        <title>Complete Genome Sequence of Limnobacter thiooxidans CS-K2T, Isolated from freshwater lake sediments in Bavaria, Germany.</title>
        <authorList>
            <person name="Naruki M."/>
            <person name="Watanabe A."/>
            <person name="Warashina T."/>
            <person name="Morita T."/>
            <person name="Arakawa K."/>
        </authorList>
    </citation>
    <scope>NUCLEOTIDE SEQUENCE [LARGE SCALE GENOMIC DNA]</scope>
    <source>
        <strain evidence="2 3">CS-K2</strain>
    </source>
</reference>
<dbReference type="PANTHER" id="PTHR46732">
    <property type="entry name" value="ATP-DEPENDENT PROTEASE LA (LON) DOMAIN PROTEIN"/>
    <property type="match status" value="1"/>
</dbReference>
<sequence length="207" mass="23293">MSQITIPLFPLGTVLYPDALLPLQIFEVRYLDMIRRCLKENTGFGIISLKAGAETRQPGEKIDLAKYGTLVKIQKADAADSNLIKITVEGTQRFELHSYEQQKNGLWTGQVTLLPADTTIEIPEDLKSCANALAELIESFDEKGITPEQIPFSKPYRLMDCGWVANRWSELLPLDPTTKIQFLTIDSPLLRLELVSDQLQDYGLIKP</sequence>
<dbReference type="RefSeq" id="WP_130556596.1">
    <property type="nucleotide sequence ID" value="NZ_AP028947.1"/>
</dbReference>
<dbReference type="InterPro" id="IPR046336">
    <property type="entry name" value="Lon_prtase_N_sf"/>
</dbReference>
<accession>A0AA86J7G7</accession>
<dbReference type="SUPFAM" id="SSF88697">
    <property type="entry name" value="PUA domain-like"/>
    <property type="match status" value="1"/>
</dbReference>
<evidence type="ECO:0000313" key="2">
    <source>
        <dbReference type="EMBL" id="BET25890.1"/>
    </source>
</evidence>
<dbReference type="PROSITE" id="PS51787">
    <property type="entry name" value="LON_N"/>
    <property type="match status" value="1"/>
</dbReference>
<evidence type="ECO:0000259" key="1">
    <source>
        <dbReference type="PROSITE" id="PS51787"/>
    </source>
</evidence>
<dbReference type="EMBL" id="AP028947">
    <property type="protein sequence ID" value="BET25890.1"/>
    <property type="molecule type" value="Genomic_DNA"/>
</dbReference>
<dbReference type="AlphaFoldDB" id="A0AA86J7G7"/>